<reference evidence="12 13" key="1">
    <citation type="submission" date="2024-06" db="EMBL/GenBank/DDBJ databases">
        <title>The Natural Products Discovery Center: Release of the First 8490 Sequenced Strains for Exploring Actinobacteria Biosynthetic Diversity.</title>
        <authorList>
            <person name="Kalkreuter E."/>
            <person name="Kautsar S.A."/>
            <person name="Yang D."/>
            <person name="Bader C.D."/>
            <person name="Teijaro C.N."/>
            <person name="Fluegel L."/>
            <person name="Davis C.M."/>
            <person name="Simpson J.R."/>
            <person name="Lauterbach L."/>
            <person name="Steele A.D."/>
            <person name="Gui C."/>
            <person name="Meng S."/>
            <person name="Li G."/>
            <person name="Viehrig K."/>
            <person name="Ye F."/>
            <person name="Su P."/>
            <person name="Kiefer A.F."/>
            <person name="Nichols A."/>
            <person name="Cepeda A.J."/>
            <person name="Yan W."/>
            <person name="Fan B."/>
            <person name="Jiang Y."/>
            <person name="Adhikari A."/>
            <person name="Zheng C.-J."/>
            <person name="Schuster L."/>
            <person name="Cowan T.M."/>
            <person name="Smanski M.J."/>
            <person name="Chevrette M.G."/>
            <person name="De Carvalho L.P.S."/>
            <person name="Shen B."/>
        </authorList>
    </citation>
    <scope>NUCLEOTIDE SEQUENCE [LARGE SCALE GENOMIC DNA]</scope>
    <source>
        <strain evidence="12 13">NPDC046838</strain>
    </source>
</reference>
<dbReference type="Pfam" id="PF22953">
    <property type="entry name" value="SpnB_Rossmann"/>
    <property type="match status" value="1"/>
</dbReference>
<dbReference type="PROSITE" id="PS50075">
    <property type="entry name" value="CARRIER"/>
    <property type="match status" value="1"/>
</dbReference>
<dbReference type="Gene3D" id="1.10.1200.10">
    <property type="entry name" value="ACP-like"/>
    <property type="match status" value="1"/>
</dbReference>
<dbReference type="InterPro" id="IPR032821">
    <property type="entry name" value="PKS_assoc"/>
</dbReference>
<dbReference type="PANTHER" id="PTHR43775:SF51">
    <property type="entry name" value="INACTIVE PHENOLPHTHIOCEROL SYNTHESIS POLYKETIDE SYNTHASE TYPE I PKS1-RELATED"/>
    <property type="match status" value="1"/>
</dbReference>
<proteinExistence type="predicted"/>
<dbReference type="InterPro" id="IPR014043">
    <property type="entry name" value="Acyl_transferase_dom"/>
</dbReference>
<dbReference type="InterPro" id="IPR009081">
    <property type="entry name" value="PP-bd_ACP"/>
</dbReference>
<dbReference type="Pfam" id="PF08240">
    <property type="entry name" value="ADH_N"/>
    <property type="match status" value="1"/>
</dbReference>
<dbReference type="InterPro" id="IPR006162">
    <property type="entry name" value="Ppantetheine_attach_site"/>
</dbReference>
<keyword evidence="4" id="KW-0808">Transferase</keyword>
<protein>
    <submittedName>
        <fullName evidence="12">Type I polyketide synthase</fullName>
    </submittedName>
</protein>
<keyword evidence="7" id="KW-0012">Acyltransferase</keyword>
<dbReference type="Pfam" id="PF00550">
    <property type="entry name" value="PP-binding"/>
    <property type="match status" value="1"/>
</dbReference>
<evidence type="ECO:0000256" key="1">
    <source>
        <dbReference type="ARBA" id="ARBA00004792"/>
    </source>
</evidence>
<evidence type="ECO:0000256" key="2">
    <source>
        <dbReference type="ARBA" id="ARBA00022450"/>
    </source>
</evidence>
<keyword evidence="2" id="KW-0596">Phosphopantetheine</keyword>
<dbReference type="SUPFAM" id="SSF55048">
    <property type="entry name" value="Probable ACP-binding domain of malonyl-CoA ACP transacylase"/>
    <property type="match status" value="1"/>
</dbReference>
<dbReference type="SMART" id="SM00829">
    <property type="entry name" value="PKS_ER"/>
    <property type="match status" value="1"/>
</dbReference>
<dbReference type="SMART" id="SM00822">
    <property type="entry name" value="PKS_KR"/>
    <property type="match status" value="1"/>
</dbReference>
<dbReference type="InterPro" id="IPR001227">
    <property type="entry name" value="Ac_transferase_dom_sf"/>
</dbReference>
<dbReference type="PROSITE" id="PS52019">
    <property type="entry name" value="PKS_MFAS_DH"/>
    <property type="match status" value="1"/>
</dbReference>
<dbReference type="InterPro" id="IPR013968">
    <property type="entry name" value="PKS_KR"/>
</dbReference>
<dbReference type="Gene3D" id="3.40.50.720">
    <property type="entry name" value="NAD(P)-binding Rossmann-like Domain"/>
    <property type="match status" value="1"/>
</dbReference>
<dbReference type="Pfam" id="PF00698">
    <property type="entry name" value="Acyl_transf_1"/>
    <property type="match status" value="1"/>
</dbReference>
<dbReference type="SMART" id="SM00826">
    <property type="entry name" value="PKS_DH"/>
    <property type="match status" value="1"/>
</dbReference>
<dbReference type="Gene3D" id="3.90.180.10">
    <property type="entry name" value="Medium-chain alcohol dehydrogenases, catalytic domain"/>
    <property type="match status" value="1"/>
</dbReference>
<name>A0ABV3C2W6_9ACTN</name>
<dbReference type="InterPro" id="IPR020843">
    <property type="entry name" value="ER"/>
</dbReference>
<dbReference type="Pfam" id="PF13602">
    <property type="entry name" value="ADH_zinc_N_2"/>
    <property type="match status" value="1"/>
</dbReference>
<dbReference type="SUPFAM" id="SSF50129">
    <property type="entry name" value="GroES-like"/>
    <property type="match status" value="1"/>
</dbReference>
<dbReference type="Gene3D" id="3.10.129.110">
    <property type="entry name" value="Polyketide synthase dehydratase"/>
    <property type="match status" value="1"/>
</dbReference>
<dbReference type="InterPro" id="IPR055123">
    <property type="entry name" value="SpnB-like_Rossmann"/>
</dbReference>
<evidence type="ECO:0000256" key="6">
    <source>
        <dbReference type="ARBA" id="ARBA00023268"/>
    </source>
</evidence>
<keyword evidence="13" id="KW-1185">Reference proteome</keyword>
<dbReference type="Pfam" id="PF16197">
    <property type="entry name" value="KAsynt_C_assoc"/>
    <property type="match status" value="1"/>
</dbReference>
<dbReference type="Gene3D" id="3.40.366.10">
    <property type="entry name" value="Malonyl-Coenzyme A Acyl Carrier Protein, domain 2"/>
    <property type="match status" value="1"/>
</dbReference>
<dbReference type="Gene3D" id="3.30.70.3290">
    <property type="match status" value="1"/>
</dbReference>
<evidence type="ECO:0000256" key="9">
    <source>
        <dbReference type="SAM" id="MobiDB-lite"/>
    </source>
</evidence>
<dbReference type="SUPFAM" id="SSF47336">
    <property type="entry name" value="ACP-like"/>
    <property type="match status" value="1"/>
</dbReference>
<dbReference type="InterPro" id="IPR013154">
    <property type="entry name" value="ADH-like_N"/>
</dbReference>
<dbReference type="InterPro" id="IPR050091">
    <property type="entry name" value="PKS_NRPS_Biosynth_Enz"/>
</dbReference>
<evidence type="ECO:0000313" key="13">
    <source>
        <dbReference type="Proteomes" id="UP001551176"/>
    </source>
</evidence>
<dbReference type="Pfam" id="PF21089">
    <property type="entry name" value="PKS_DH_N"/>
    <property type="match status" value="1"/>
</dbReference>
<evidence type="ECO:0000256" key="5">
    <source>
        <dbReference type="ARBA" id="ARBA00023194"/>
    </source>
</evidence>
<accession>A0ABV3C2W6</accession>
<dbReference type="InterPro" id="IPR036736">
    <property type="entry name" value="ACP-like_sf"/>
</dbReference>
<dbReference type="InterPro" id="IPR020806">
    <property type="entry name" value="PKS_PP-bd"/>
</dbReference>
<keyword evidence="3" id="KW-0597">Phosphoprotein</keyword>
<evidence type="ECO:0000256" key="8">
    <source>
        <dbReference type="PROSITE-ProRule" id="PRU01363"/>
    </source>
</evidence>
<dbReference type="InterPro" id="IPR016039">
    <property type="entry name" value="Thiolase-like"/>
</dbReference>
<evidence type="ECO:0000256" key="7">
    <source>
        <dbReference type="ARBA" id="ARBA00023315"/>
    </source>
</evidence>
<feature type="active site" description="Proton acceptor; for dehydratase activity" evidence="8">
    <location>
        <position position="580"/>
    </location>
</feature>
<dbReference type="EMBL" id="JBEYXV010000036">
    <property type="protein sequence ID" value="MEU6826952.1"/>
    <property type="molecule type" value="Genomic_DNA"/>
</dbReference>
<dbReference type="InterPro" id="IPR036291">
    <property type="entry name" value="NAD(P)-bd_dom_sf"/>
</dbReference>
<dbReference type="Gene3D" id="3.40.47.10">
    <property type="match status" value="1"/>
</dbReference>
<feature type="compositionally biased region" description="Low complexity" evidence="9">
    <location>
        <begin position="1546"/>
        <end position="1559"/>
    </location>
</feature>
<gene>
    <name evidence="12" type="ORF">ABZ921_40635</name>
</gene>
<dbReference type="InterPro" id="IPR016035">
    <property type="entry name" value="Acyl_Trfase/lysoPLipase"/>
</dbReference>
<dbReference type="InterPro" id="IPR057326">
    <property type="entry name" value="KR_dom"/>
</dbReference>
<feature type="active site" description="Proton donor; for dehydratase activity" evidence="8">
    <location>
        <position position="750"/>
    </location>
</feature>
<dbReference type="SMART" id="SM00823">
    <property type="entry name" value="PKS_PP"/>
    <property type="match status" value="1"/>
</dbReference>
<dbReference type="InterPro" id="IPR011032">
    <property type="entry name" value="GroES-like_sf"/>
</dbReference>
<dbReference type="InterPro" id="IPR020807">
    <property type="entry name" value="PKS_DH"/>
</dbReference>
<dbReference type="Pfam" id="PF14765">
    <property type="entry name" value="PS-DH"/>
    <property type="match status" value="1"/>
</dbReference>
<evidence type="ECO:0000259" key="10">
    <source>
        <dbReference type="PROSITE" id="PS50075"/>
    </source>
</evidence>
<dbReference type="CDD" id="cd05195">
    <property type="entry name" value="enoyl_red"/>
    <property type="match status" value="1"/>
</dbReference>
<evidence type="ECO:0000259" key="11">
    <source>
        <dbReference type="PROSITE" id="PS52019"/>
    </source>
</evidence>
<dbReference type="Proteomes" id="UP001551176">
    <property type="component" value="Unassembled WGS sequence"/>
</dbReference>
<dbReference type="SUPFAM" id="SSF53901">
    <property type="entry name" value="Thiolase-like"/>
    <property type="match status" value="1"/>
</dbReference>
<feature type="domain" description="PKS/mFAS DH" evidence="11">
    <location>
        <begin position="548"/>
        <end position="833"/>
    </location>
</feature>
<dbReference type="Gene3D" id="3.40.50.11460">
    <property type="match status" value="1"/>
</dbReference>
<dbReference type="InterPro" id="IPR016036">
    <property type="entry name" value="Malonyl_transacylase_ACP-bd"/>
</dbReference>
<dbReference type="PROSITE" id="PS00012">
    <property type="entry name" value="PHOSPHOPANTETHEINE"/>
    <property type="match status" value="1"/>
</dbReference>
<feature type="region of interest" description="N-terminal hotdog fold" evidence="8">
    <location>
        <begin position="548"/>
        <end position="677"/>
    </location>
</feature>
<keyword evidence="6" id="KW-0511">Multifunctional enzyme</keyword>
<organism evidence="12 13">
    <name type="scientific">Streptomyces atriruber</name>
    <dbReference type="NCBI Taxonomy" id="545121"/>
    <lineage>
        <taxon>Bacteria</taxon>
        <taxon>Bacillati</taxon>
        <taxon>Actinomycetota</taxon>
        <taxon>Actinomycetes</taxon>
        <taxon>Kitasatosporales</taxon>
        <taxon>Streptomycetaceae</taxon>
        <taxon>Streptomyces</taxon>
    </lineage>
</organism>
<dbReference type="PANTHER" id="PTHR43775">
    <property type="entry name" value="FATTY ACID SYNTHASE"/>
    <property type="match status" value="1"/>
</dbReference>
<feature type="region of interest" description="C-terminal hotdog fold" evidence="8">
    <location>
        <begin position="690"/>
        <end position="833"/>
    </location>
</feature>
<dbReference type="CDD" id="cd08956">
    <property type="entry name" value="KR_3_FAS_SDR_x"/>
    <property type="match status" value="1"/>
</dbReference>
<dbReference type="SMART" id="SM01294">
    <property type="entry name" value="PKS_PP_betabranch"/>
    <property type="match status" value="1"/>
</dbReference>
<evidence type="ECO:0000256" key="4">
    <source>
        <dbReference type="ARBA" id="ARBA00022679"/>
    </source>
</evidence>
<dbReference type="InterPro" id="IPR049552">
    <property type="entry name" value="PKS_DH_N"/>
</dbReference>
<dbReference type="SMART" id="SM00827">
    <property type="entry name" value="PKS_AT"/>
    <property type="match status" value="1"/>
</dbReference>
<feature type="domain" description="Carrier" evidence="10">
    <location>
        <begin position="1654"/>
        <end position="1731"/>
    </location>
</feature>
<dbReference type="Pfam" id="PF08659">
    <property type="entry name" value="KR"/>
    <property type="match status" value="1"/>
</dbReference>
<dbReference type="InterPro" id="IPR042104">
    <property type="entry name" value="PKS_dehydratase_sf"/>
</dbReference>
<comment type="pathway">
    <text evidence="1">Antibiotic biosynthesis.</text>
</comment>
<dbReference type="RefSeq" id="WP_359358763.1">
    <property type="nucleotide sequence ID" value="NZ_JBEYXV010000036.1"/>
</dbReference>
<dbReference type="InterPro" id="IPR049900">
    <property type="entry name" value="PKS_mFAS_DH"/>
</dbReference>
<comment type="caution">
    <text evidence="12">The sequence shown here is derived from an EMBL/GenBank/DDBJ whole genome shotgun (WGS) entry which is preliminary data.</text>
</comment>
<keyword evidence="5" id="KW-0045">Antibiotic biosynthesis</keyword>
<dbReference type="SUPFAM" id="SSF52151">
    <property type="entry name" value="FabD/lysophospholipase-like"/>
    <property type="match status" value="1"/>
</dbReference>
<feature type="region of interest" description="Disordered" evidence="9">
    <location>
        <begin position="1533"/>
        <end position="1559"/>
    </location>
</feature>
<evidence type="ECO:0000256" key="3">
    <source>
        <dbReference type="ARBA" id="ARBA00022553"/>
    </source>
</evidence>
<evidence type="ECO:0000313" key="12">
    <source>
        <dbReference type="EMBL" id="MEU6826952.1"/>
    </source>
</evidence>
<dbReference type="SUPFAM" id="SSF51735">
    <property type="entry name" value="NAD(P)-binding Rossmann-fold domains"/>
    <property type="match status" value="3"/>
</dbReference>
<dbReference type="InterPro" id="IPR049551">
    <property type="entry name" value="PKS_DH_C"/>
</dbReference>
<sequence length="1816" mass="188751">MVMAMRRGVVPASLHVDEPSPHVDWESGAVRLAGRAVPWPEAEVEGRPRRAGVSSFGASGTNAHLIVEHVPEPEAEVEPAEAGSEGEGGLVPWVVSARTPQALREQARRLRDGVAGDTAAAVRDVGWSLLSTRALHEHRAVVMGAEREELTAGLEALAAGEPHAALIGPSSSQARAGDELVWLFSGQGSQVVGMGAGLYERFPVFAEAFDEVCGLLDGELGGSVRDVVLRGPKERLDHTMWAQAGLFALQVSLARLWESVGVRPDVVVGHSIGEIAAAHVAGVFGLADACRVVGARARLMGALPEGGAMCAVQATPEELAAALEGTDVSIAAVNTPDSTVISGPADEVEKVVALWRDKGRKTKALSVSHAFHSVLMEPMLAEFTEALRGVEFAAPRIPLISNVSGAEAGEEITSPEYWAKHVRQPVLFQPAIAEVAARAGAFVELGPAPVLATAAQRTLDDVTYPQGAEPVVTASLQSGQPDDVAFAQAMARLHTAGVAVDWSVLFSADPVPRMVELPTYAFQRERFWLVGRAGRGDAAGLGLVAAGHPLLGAAVEFADRGGCLLTGRLSRSGASWLADHEVAGTVLVPGAALVEWALRAGDEVGCAAVEELMLQAPVVVSETSGLRVQVVVDEAAEDGRRGIQIYSRPDADTDGVGGDDSWVCHATGVLTPVIALVPDAMTGAWPPAGAEPLGVEDFYARAAEDGYGYGPAFQGLQAVWRDGRDLLAEVALPEAAGTHDGYGIHPALLDATLHPLLASRFEEGSGDDQLYVPFAWTGVSLRAVGATTVRVRLRPIGESADHGVSVTVTDATGGLVLSADALQTRPVKPGQLAVPQQRDVRGLFAVEWTLLPAPQAEVVDGGGWVALVDGVGLSDVVSVVGDEVPWAVLAPVEGSAGGGLPVAQRVLSLVQEFLAAPELVESRLLVVTHGAVAMGGDGDVDASAAAVWGLVRSAQSENPGRFTLLDIDDDLHPVGGGDSLPQALLRQAVEDLDEPQLALREAEIYVPRLTQAHRSADIVAPTGEAAWRLRMVNDGSLDDLAAVACPEVLEPLASGQVRLSVHAAGINFRDVLVALGMVPAYGAMGGEGAGVVTEVGPDVAHLSVGDQVMGVFEGAYGPVVIADARMVAPVPQGWDIREAAGIPAAFLTAWYGLVELAGLKAGERVLIHAATGGVGMAAVQIARHLGAEVFATASPAKHAVLEEMGIDAAHRASSRDLDFEDVFRQATDGQGVDVVLNSLAGEFIDASLRLLGEGGRFLEMGKTDVRAPEAVGAEYPGVAYSVYDLVADAGPERIGRMLDQLGELFASDRLKALPVRSWPLGKAQEAFRFMSQAKHTGKLVLEIPPALDPEGTVLISGGTGALGQVVAEHLVREWGVRHLLLASRRGPDAPGSRELVSRLAELGAEVTVAAADVGDAASVAELVGKTDPSHPLTGVVHAAGVLEDAVVTAQTSEGLERVWAAKADAAANLDEATRGMRLGLFVVFSSAAATLGSPGQANYAAANAYCDALMQHRRTLGQAGLSVGWGLWEASDDKGDTSAGAETEASTGSKTSGMTGGLSNTDIARMSRIGVKGMSNAHGLALLDAARRHGRPHLVGFNLDLRTLATHPVDTRPALLRGLAAPATGGANRPTAVATAGGQPADLAGRLAALPPSDRHHTLVRLIREQAATVLGHHTDSLTPGSTFKELGFDSLTAVELRNRLSAATGLRLPSGLVFDHPDADILAEHLGAQLAPDGDSPAGQDATDPLLRDLAKLENALSSALVEHLDADAVTSRLESLLSKWKAASAVPGSGSTKEQLQVATTDQVLDFIDKELGV</sequence>